<evidence type="ECO:0000259" key="1">
    <source>
        <dbReference type="PROSITE" id="PS50925"/>
    </source>
</evidence>
<feature type="domain" description="BLUF" evidence="1">
    <location>
        <begin position="2"/>
        <end position="92"/>
    </location>
</feature>
<evidence type="ECO:0000313" key="3">
    <source>
        <dbReference type="Proteomes" id="UP000199531"/>
    </source>
</evidence>
<gene>
    <name evidence="2" type="ORF">SAMN02745977_02273</name>
</gene>
<sequence length="140" mass="15781">MLVRLLYVSRAADAALKDLDNILQHARTYNAEHGITGALCYSSNIFMQVLEGSRTEVNRLYATILRDPHHTDVELLHYEEISERSYGSWTMGRVDISRLNTSTVLKYSEHADFNPYANSGKMSLAMMQELVATANIIGRA</sequence>
<dbReference type="Gene3D" id="3.30.70.100">
    <property type="match status" value="1"/>
</dbReference>
<dbReference type="OrthoDB" id="557705at2"/>
<protein>
    <submittedName>
        <fullName evidence="2">Sensors of blue-light using FAD</fullName>
    </submittedName>
</protein>
<proteinExistence type="predicted"/>
<reference evidence="2 3" key="1">
    <citation type="submission" date="2016-10" db="EMBL/GenBank/DDBJ databases">
        <authorList>
            <person name="de Groot N.N."/>
        </authorList>
    </citation>
    <scope>NUCLEOTIDE SEQUENCE [LARGE SCALE GENOMIC DNA]</scope>
    <source>
        <strain evidence="2 3">DSM 15123</strain>
    </source>
</reference>
<dbReference type="InterPro" id="IPR007024">
    <property type="entry name" value="BLUF_domain"/>
</dbReference>
<dbReference type="Proteomes" id="UP000199531">
    <property type="component" value="Unassembled WGS sequence"/>
</dbReference>
<dbReference type="AlphaFoldDB" id="A0A1H8K7Q6"/>
<name>A0A1H8K7Q6_9BURK</name>
<dbReference type="SUPFAM" id="SSF54975">
    <property type="entry name" value="Acylphosphatase/BLUF domain-like"/>
    <property type="match status" value="1"/>
</dbReference>
<organism evidence="2 3">
    <name type="scientific">Brachymonas denitrificans DSM 15123</name>
    <dbReference type="NCBI Taxonomy" id="1121117"/>
    <lineage>
        <taxon>Bacteria</taxon>
        <taxon>Pseudomonadati</taxon>
        <taxon>Pseudomonadota</taxon>
        <taxon>Betaproteobacteria</taxon>
        <taxon>Burkholderiales</taxon>
        <taxon>Comamonadaceae</taxon>
        <taxon>Brachymonas</taxon>
    </lineage>
</organism>
<accession>A0A1H8K7Q6</accession>
<dbReference type="SMART" id="SM01034">
    <property type="entry name" value="BLUF"/>
    <property type="match status" value="1"/>
</dbReference>
<dbReference type="InterPro" id="IPR036046">
    <property type="entry name" value="Acylphosphatase-like_dom_sf"/>
</dbReference>
<dbReference type="EMBL" id="FOCW01000009">
    <property type="protein sequence ID" value="SEN88865.1"/>
    <property type="molecule type" value="Genomic_DNA"/>
</dbReference>
<dbReference type="PROSITE" id="PS50925">
    <property type="entry name" value="BLUF"/>
    <property type="match status" value="1"/>
</dbReference>
<evidence type="ECO:0000313" key="2">
    <source>
        <dbReference type="EMBL" id="SEN88865.1"/>
    </source>
</evidence>
<dbReference type="RefSeq" id="WP_091818020.1">
    <property type="nucleotide sequence ID" value="NZ_FOCW01000009.1"/>
</dbReference>
<keyword evidence="3" id="KW-1185">Reference proteome</keyword>
<dbReference type="GO" id="GO:0071949">
    <property type="term" value="F:FAD binding"/>
    <property type="evidence" value="ECO:0007669"/>
    <property type="project" value="InterPro"/>
</dbReference>
<dbReference type="GO" id="GO:0009882">
    <property type="term" value="F:blue light photoreceptor activity"/>
    <property type="evidence" value="ECO:0007669"/>
    <property type="project" value="InterPro"/>
</dbReference>
<dbReference type="Pfam" id="PF04940">
    <property type="entry name" value="BLUF"/>
    <property type="match status" value="1"/>
</dbReference>
<dbReference type="STRING" id="1121117.SAMN02745977_02273"/>